<dbReference type="FunCoup" id="A3LQ12">
    <property type="interactions" value="42"/>
</dbReference>
<dbReference type="PROSITE" id="PS51044">
    <property type="entry name" value="ZF_SP_RING"/>
    <property type="match status" value="1"/>
</dbReference>
<dbReference type="EMBL" id="CP000496">
    <property type="protein sequence ID" value="ABN65132.2"/>
    <property type="molecule type" value="Genomic_DNA"/>
</dbReference>
<keyword evidence="13" id="KW-1185">Reference proteome</keyword>
<evidence type="ECO:0000256" key="5">
    <source>
        <dbReference type="ARBA" id="ARBA00022723"/>
    </source>
</evidence>
<organism evidence="12 13">
    <name type="scientific">Scheffersomyces stipitis (strain ATCC 58785 / CBS 6054 / NBRC 10063 / NRRL Y-11545)</name>
    <name type="common">Yeast</name>
    <name type="synonym">Pichia stipitis</name>
    <dbReference type="NCBI Taxonomy" id="322104"/>
    <lineage>
        <taxon>Eukaryota</taxon>
        <taxon>Fungi</taxon>
        <taxon>Dikarya</taxon>
        <taxon>Ascomycota</taxon>
        <taxon>Saccharomycotina</taxon>
        <taxon>Pichiomycetes</taxon>
        <taxon>Debaryomycetaceae</taxon>
        <taxon>Scheffersomyces</taxon>
    </lineage>
</organism>
<evidence type="ECO:0000256" key="4">
    <source>
        <dbReference type="ARBA" id="ARBA00022679"/>
    </source>
</evidence>
<evidence type="ECO:0000313" key="13">
    <source>
        <dbReference type="Proteomes" id="UP000002258"/>
    </source>
</evidence>
<evidence type="ECO:0000256" key="9">
    <source>
        <dbReference type="ARBA" id="ARBA00023242"/>
    </source>
</evidence>
<dbReference type="InterPro" id="IPR003613">
    <property type="entry name" value="Ubox_domain"/>
</dbReference>
<dbReference type="GO" id="GO:0030915">
    <property type="term" value="C:Smc5-Smc6 complex"/>
    <property type="evidence" value="ECO:0007669"/>
    <property type="project" value="InterPro"/>
</dbReference>
<evidence type="ECO:0000313" key="12">
    <source>
        <dbReference type="EMBL" id="ABN65132.2"/>
    </source>
</evidence>
<dbReference type="Proteomes" id="UP000002258">
    <property type="component" value="Chromosome 2"/>
</dbReference>
<dbReference type="RefSeq" id="XP_001383161.2">
    <property type="nucleotide sequence ID" value="XM_001383124.1"/>
</dbReference>
<dbReference type="GO" id="GO:0008270">
    <property type="term" value="F:zinc ion binding"/>
    <property type="evidence" value="ECO:0007669"/>
    <property type="project" value="UniProtKB-KW"/>
</dbReference>
<sequence length="277" mass="32220">MDSVSNIENFVLPPNVPFQRVLTRDFEFASSFENKVDSDLQELGKSILDITSEYVNYILQNDHLKLDEEFIQRNLDSFEQVLRNRFALMEFKDSLQHSKDSIRNNNMNVSELTIEALQEYQSSTEDLKNFDDVVISHYEERKLSQTSSEFKKFLKSDKNYAYIRSISFIIKNPEDPIPELEEDDDDVNISGGKISLKDPLSLNYFVDPVKSSVCNHTYERAFILTHLSSGHSECPINGCRNAVTRKNLIKDDMMCLRIQVFSKRKTKPEYETAERIE</sequence>
<dbReference type="OMA" id="IELICPI"/>
<proteinExistence type="inferred from homology"/>
<dbReference type="GO" id="GO:0005634">
    <property type="term" value="C:nucleus"/>
    <property type="evidence" value="ECO:0007669"/>
    <property type="project" value="UniProtKB-SubCell"/>
</dbReference>
<dbReference type="InterPro" id="IPR026846">
    <property type="entry name" value="Nse2(Mms21)"/>
</dbReference>
<dbReference type="GO" id="GO:0004842">
    <property type="term" value="F:ubiquitin-protein transferase activity"/>
    <property type="evidence" value="ECO:0007669"/>
    <property type="project" value="InterPro"/>
</dbReference>
<dbReference type="UniPathway" id="UPA00886"/>
<dbReference type="InterPro" id="IPR004181">
    <property type="entry name" value="Znf_MIZ"/>
</dbReference>
<dbReference type="GO" id="GO:0000724">
    <property type="term" value="P:double-strand break repair via homologous recombination"/>
    <property type="evidence" value="ECO:0007669"/>
    <property type="project" value="InterPro"/>
</dbReference>
<dbReference type="GO" id="GO:0016925">
    <property type="term" value="P:protein sumoylation"/>
    <property type="evidence" value="ECO:0007669"/>
    <property type="project" value="UniProtKB-UniPathway"/>
</dbReference>
<dbReference type="HOGENOM" id="CLU_088986_0_0_1"/>
<dbReference type="PANTHER" id="PTHR21330:SF1">
    <property type="entry name" value="E3 SUMO-PROTEIN LIGASE NSE2"/>
    <property type="match status" value="1"/>
</dbReference>
<keyword evidence="5" id="KW-0479">Metal-binding</keyword>
<evidence type="ECO:0000256" key="1">
    <source>
        <dbReference type="ARBA" id="ARBA00004123"/>
    </source>
</evidence>
<evidence type="ECO:0000256" key="2">
    <source>
        <dbReference type="ARBA" id="ARBA00004718"/>
    </source>
</evidence>
<name>A3LQ12_PICST</name>
<dbReference type="InterPro" id="IPR013083">
    <property type="entry name" value="Znf_RING/FYVE/PHD"/>
</dbReference>
<comment type="similarity">
    <text evidence="3">Belongs to the NSE2 family.</text>
</comment>
<evidence type="ECO:0000256" key="6">
    <source>
        <dbReference type="ARBA" id="ARBA00022771"/>
    </source>
</evidence>
<comment type="subcellular location">
    <subcellularLocation>
        <location evidence="1">Nucleus</location>
    </subcellularLocation>
</comment>
<dbReference type="Pfam" id="PF11789">
    <property type="entry name" value="zf-Nse"/>
    <property type="match status" value="1"/>
</dbReference>
<dbReference type="AlphaFoldDB" id="A3LQ12"/>
<dbReference type="SMART" id="SM00504">
    <property type="entry name" value="Ubox"/>
    <property type="match status" value="1"/>
</dbReference>
<evidence type="ECO:0000259" key="11">
    <source>
        <dbReference type="PROSITE" id="PS51044"/>
    </source>
</evidence>
<keyword evidence="8" id="KW-0862">Zinc</keyword>
<dbReference type="GO" id="GO:0061665">
    <property type="term" value="F:SUMO ligase activity"/>
    <property type="evidence" value="ECO:0007669"/>
    <property type="project" value="TreeGrafter"/>
</dbReference>
<evidence type="ECO:0000256" key="10">
    <source>
        <dbReference type="PROSITE-ProRule" id="PRU00452"/>
    </source>
</evidence>
<comment type="pathway">
    <text evidence="2">Protein modification; protein sumoylation.</text>
</comment>
<reference evidence="12 13" key="1">
    <citation type="journal article" date="2007" name="Nat. Biotechnol.">
        <title>Genome sequence of the lignocellulose-bioconverting and xylose-fermenting yeast Pichia stipitis.</title>
        <authorList>
            <person name="Jeffries T.W."/>
            <person name="Grigoriev I.V."/>
            <person name="Grimwood J."/>
            <person name="Laplaza J.M."/>
            <person name="Aerts A."/>
            <person name="Salamov A."/>
            <person name="Schmutz J."/>
            <person name="Lindquist E."/>
            <person name="Dehal P."/>
            <person name="Shapiro H."/>
            <person name="Jin Y.S."/>
            <person name="Passoth V."/>
            <person name="Richardson P.M."/>
        </authorList>
    </citation>
    <scope>NUCLEOTIDE SEQUENCE [LARGE SCALE GENOMIC DNA]</scope>
    <source>
        <strain evidence="13">ATCC 58785 / CBS 6054 / NBRC 10063 / NRRL Y-11545</strain>
    </source>
</reference>
<evidence type="ECO:0000256" key="8">
    <source>
        <dbReference type="ARBA" id="ARBA00022833"/>
    </source>
</evidence>
<dbReference type="SUPFAM" id="SSF57850">
    <property type="entry name" value="RING/U-box"/>
    <property type="match status" value="1"/>
</dbReference>
<dbReference type="InParanoid" id="A3LQ12"/>
<keyword evidence="7" id="KW-0833">Ubl conjugation pathway</keyword>
<gene>
    <name evidence="12" type="ORF">PICST_56107</name>
</gene>
<keyword evidence="9" id="KW-0539">Nucleus</keyword>
<dbReference type="GeneID" id="4837201"/>
<dbReference type="OrthoDB" id="756301at2759"/>
<accession>A3LQ12</accession>
<dbReference type="Gene3D" id="1.20.120.1010">
    <property type="match status" value="1"/>
</dbReference>
<feature type="domain" description="SP-RING-type" evidence="11">
    <location>
        <begin position="183"/>
        <end position="268"/>
    </location>
</feature>
<dbReference type="Gene3D" id="3.30.40.10">
    <property type="entry name" value="Zinc/RING finger domain, C3HC4 (zinc finger)"/>
    <property type="match status" value="1"/>
</dbReference>
<dbReference type="eggNOG" id="KOG2979">
    <property type="taxonomic scope" value="Eukaryota"/>
</dbReference>
<protein>
    <recommendedName>
        <fullName evidence="11">SP-RING-type domain-containing protein</fullName>
    </recommendedName>
</protein>
<dbReference type="KEGG" id="pic:PICST_56107"/>
<evidence type="ECO:0000256" key="3">
    <source>
        <dbReference type="ARBA" id="ARBA00008212"/>
    </source>
</evidence>
<dbReference type="STRING" id="322104.A3LQ12"/>
<dbReference type="GO" id="GO:0016567">
    <property type="term" value="P:protein ubiquitination"/>
    <property type="evidence" value="ECO:0007669"/>
    <property type="project" value="InterPro"/>
</dbReference>
<keyword evidence="4" id="KW-0808">Transferase</keyword>
<keyword evidence="6 10" id="KW-0863">Zinc-finger</keyword>
<dbReference type="PANTHER" id="PTHR21330">
    <property type="entry name" value="E3 SUMO-PROTEIN LIGASE NSE2"/>
    <property type="match status" value="1"/>
</dbReference>
<evidence type="ECO:0000256" key="7">
    <source>
        <dbReference type="ARBA" id="ARBA00022786"/>
    </source>
</evidence>
<dbReference type="CDD" id="cd16651">
    <property type="entry name" value="SPL-RING_NSE2"/>
    <property type="match status" value="1"/>
</dbReference>